<protein>
    <recommendedName>
        <fullName evidence="9">TRAP transporter small permease protein</fullName>
    </recommendedName>
</protein>
<evidence type="ECO:0000256" key="8">
    <source>
        <dbReference type="ARBA" id="ARBA00038436"/>
    </source>
</evidence>
<evidence type="ECO:0000259" key="10">
    <source>
        <dbReference type="Pfam" id="PF04290"/>
    </source>
</evidence>
<comment type="similarity">
    <text evidence="8 9">Belongs to the TRAP transporter small permease family.</text>
</comment>
<dbReference type="AlphaFoldDB" id="A6VRY4"/>
<dbReference type="OrthoDB" id="5465095at2"/>
<dbReference type="GO" id="GO:0022857">
    <property type="term" value="F:transmembrane transporter activity"/>
    <property type="evidence" value="ECO:0007669"/>
    <property type="project" value="UniProtKB-UniRule"/>
</dbReference>
<dbReference type="KEGG" id="mmw:Mmwyl1_0271"/>
<evidence type="ECO:0000256" key="6">
    <source>
        <dbReference type="ARBA" id="ARBA00022989"/>
    </source>
</evidence>
<evidence type="ECO:0000256" key="9">
    <source>
        <dbReference type="RuleBase" id="RU369079"/>
    </source>
</evidence>
<dbReference type="Pfam" id="PF04290">
    <property type="entry name" value="DctQ"/>
    <property type="match status" value="1"/>
</dbReference>
<feature type="transmembrane region" description="Helical" evidence="9">
    <location>
        <begin position="130"/>
        <end position="148"/>
    </location>
</feature>
<dbReference type="InterPro" id="IPR007387">
    <property type="entry name" value="TRAP_DctQ"/>
</dbReference>
<proteinExistence type="inferred from homology"/>
<dbReference type="GO" id="GO:0005886">
    <property type="term" value="C:plasma membrane"/>
    <property type="evidence" value="ECO:0007669"/>
    <property type="project" value="UniProtKB-SubCell"/>
</dbReference>
<keyword evidence="7 9" id="KW-0472">Membrane</keyword>
<dbReference type="STRING" id="400668.Mmwyl1_0271"/>
<dbReference type="eggNOG" id="COG3090">
    <property type="taxonomic scope" value="Bacteria"/>
</dbReference>
<dbReference type="PANTHER" id="PTHR35011:SF2">
    <property type="entry name" value="2,3-DIKETO-L-GULONATE TRAP TRANSPORTER SMALL PERMEASE PROTEIN YIAM"/>
    <property type="match status" value="1"/>
</dbReference>
<dbReference type="EMBL" id="CP000749">
    <property type="protein sequence ID" value="ABR69213.1"/>
    <property type="molecule type" value="Genomic_DNA"/>
</dbReference>
<reference evidence="11" key="1">
    <citation type="submission" date="2007-06" db="EMBL/GenBank/DDBJ databases">
        <title>Complete sequence of Marinomonas sp. MWYL1.</title>
        <authorList>
            <consortium name="US DOE Joint Genome Institute"/>
            <person name="Copeland A."/>
            <person name="Lucas S."/>
            <person name="Lapidus A."/>
            <person name="Barry K."/>
            <person name="Glavina del Rio T."/>
            <person name="Dalin E."/>
            <person name="Tice H."/>
            <person name="Pitluck S."/>
            <person name="Kiss H."/>
            <person name="Brettin T."/>
            <person name="Bruce D."/>
            <person name="Detter J.C."/>
            <person name="Han C."/>
            <person name="Schmutz J."/>
            <person name="Larimer F."/>
            <person name="Land M."/>
            <person name="Hauser L."/>
            <person name="Kyrpides N."/>
            <person name="Kim E."/>
            <person name="Johnston A.W.B."/>
            <person name="Todd J.D."/>
            <person name="Rogers R."/>
            <person name="Wexler M."/>
            <person name="Bond P.L."/>
            <person name="Li Y."/>
            <person name="Richardson P."/>
        </authorList>
    </citation>
    <scope>NUCLEOTIDE SEQUENCE [LARGE SCALE GENOMIC DNA]</scope>
    <source>
        <strain evidence="11">MWYL1</strain>
    </source>
</reference>
<feature type="transmembrane region" description="Helical" evidence="9">
    <location>
        <begin position="87"/>
        <end position="110"/>
    </location>
</feature>
<dbReference type="InterPro" id="IPR055348">
    <property type="entry name" value="DctQ"/>
</dbReference>
<comment type="function">
    <text evidence="9">Part of the tripartite ATP-independent periplasmic (TRAP) transport system.</text>
</comment>
<keyword evidence="6 9" id="KW-1133">Transmembrane helix</keyword>
<evidence type="ECO:0000256" key="7">
    <source>
        <dbReference type="ARBA" id="ARBA00023136"/>
    </source>
</evidence>
<feature type="transmembrane region" description="Helical" evidence="9">
    <location>
        <begin position="12"/>
        <end position="36"/>
    </location>
</feature>
<keyword evidence="5 9" id="KW-0812">Transmembrane</keyword>
<comment type="subunit">
    <text evidence="9">The complex comprises the extracytoplasmic solute receptor protein and the two transmembrane proteins.</text>
</comment>
<comment type="subcellular location">
    <subcellularLocation>
        <location evidence="1 9">Cell inner membrane</location>
        <topology evidence="1 9">Multi-pass membrane protein</topology>
    </subcellularLocation>
</comment>
<dbReference type="HOGENOM" id="CLU_086356_2_3_6"/>
<keyword evidence="2 9" id="KW-0813">Transport</keyword>
<keyword evidence="4 9" id="KW-0997">Cell inner membrane</keyword>
<feature type="transmembrane region" description="Helical" evidence="9">
    <location>
        <begin position="48"/>
        <end position="66"/>
    </location>
</feature>
<keyword evidence="3" id="KW-1003">Cell membrane</keyword>
<evidence type="ECO:0000256" key="2">
    <source>
        <dbReference type="ARBA" id="ARBA00022448"/>
    </source>
</evidence>
<accession>A6VRY4</accession>
<sequence>MVIFATWLTRASRWLAGAVGACALLLLCAVVITRYFFPHAFPDWGTEVIIYLTVWALFLSIGELALNAGHVNADFVVAQLSTKKQRALGVLATLMGLTFSVLFFYQGYAVVEFAHMLGEEGDSTLRFPKWIYYLALPTGMALQCIAYLTRLWCELVDPNQLPSTSHSDELLGD</sequence>
<evidence type="ECO:0000256" key="4">
    <source>
        <dbReference type="ARBA" id="ARBA00022519"/>
    </source>
</evidence>
<evidence type="ECO:0000256" key="5">
    <source>
        <dbReference type="ARBA" id="ARBA00022692"/>
    </source>
</evidence>
<feature type="domain" description="Tripartite ATP-independent periplasmic transporters DctQ component" evidence="10">
    <location>
        <begin position="24"/>
        <end position="155"/>
    </location>
</feature>
<name>A6VRY4_MARMS</name>
<evidence type="ECO:0000256" key="3">
    <source>
        <dbReference type="ARBA" id="ARBA00022475"/>
    </source>
</evidence>
<dbReference type="GO" id="GO:0015740">
    <property type="term" value="P:C4-dicarboxylate transport"/>
    <property type="evidence" value="ECO:0007669"/>
    <property type="project" value="TreeGrafter"/>
</dbReference>
<gene>
    <name evidence="11" type="ordered locus">Mmwyl1_0271</name>
</gene>
<evidence type="ECO:0000313" key="11">
    <source>
        <dbReference type="EMBL" id="ABR69213.1"/>
    </source>
</evidence>
<dbReference type="PANTHER" id="PTHR35011">
    <property type="entry name" value="2,3-DIKETO-L-GULONATE TRAP TRANSPORTER SMALL PERMEASE PROTEIN YIAM"/>
    <property type="match status" value="1"/>
</dbReference>
<evidence type="ECO:0000256" key="1">
    <source>
        <dbReference type="ARBA" id="ARBA00004429"/>
    </source>
</evidence>
<organism evidence="11">
    <name type="scientific">Marinomonas sp. (strain MWYL1)</name>
    <dbReference type="NCBI Taxonomy" id="400668"/>
    <lineage>
        <taxon>Bacteria</taxon>
        <taxon>Pseudomonadati</taxon>
        <taxon>Pseudomonadota</taxon>
        <taxon>Gammaproteobacteria</taxon>
        <taxon>Oceanospirillales</taxon>
        <taxon>Oceanospirillaceae</taxon>
        <taxon>Marinomonas</taxon>
    </lineage>
</organism>